<evidence type="ECO:0000313" key="2">
    <source>
        <dbReference type="EMBL" id="SNX67714.1"/>
    </source>
</evidence>
<dbReference type="InterPro" id="IPR001736">
    <property type="entry name" value="PLipase_D/transphosphatidylase"/>
</dbReference>
<dbReference type="Proteomes" id="UP000219467">
    <property type="component" value="Unassembled WGS sequence"/>
</dbReference>
<keyword evidence="3" id="KW-1185">Reference proteome</keyword>
<name>A0A285CJE0_9RHOB</name>
<dbReference type="Gene3D" id="3.30.870.10">
    <property type="entry name" value="Endonuclease Chain A"/>
    <property type="match status" value="1"/>
</dbReference>
<sequence>MADDAPILCPRDTCWRIEHAGRMAVIVDAADCSATVTQAILVTRHTVQLIAWDVGARIWLDPRGKVPDRLGSLLSWMAKRNPALQIRVPKCDPGTVKPLGRGTTPLFVPDWLTDARIRFRLDGAHPRALVHHQKMVVIDDALAVCGGIDMPADRRDTRDRLVVDDRLFRVGASNPNNRSMGGDAEGKLSIKAGPGNAALSDRIVTLRDDPSGGLAIPRATF</sequence>
<dbReference type="SUPFAM" id="SSF56024">
    <property type="entry name" value="Phospholipase D/nuclease"/>
    <property type="match status" value="1"/>
</dbReference>
<protein>
    <submittedName>
        <fullName evidence="2">Phospholipase D-like protein</fullName>
    </submittedName>
</protein>
<dbReference type="GO" id="GO:0003824">
    <property type="term" value="F:catalytic activity"/>
    <property type="evidence" value="ECO:0007669"/>
    <property type="project" value="InterPro"/>
</dbReference>
<dbReference type="GO" id="GO:0006793">
    <property type="term" value="P:phosphorus metabolic process"/>
    <property type="evidence" value="ECO:0007669"/>
    <property type="project" value="UniProtKB-ARBA"/>
</dbReference>
<gene>
    <name evidence="2" type="ORF">SAMN05878503_101352</name>
</gene>
<dbReference type="PROSITE" id="PS50035">
    <property type="entry name" value="PLD"/>
    <property type="match status" value="1"/>
</dbReference>
<proteinExistence type="predicted"/>
<dbReference type="CDD" id="cd09140">
    <property type="entry name" value="PLDc_vPLD1_2_like_bac_1"/>
    <property type="match status" value="1"/>
</dbReference>
<reference evidence="3" key="1">
    <citation type="submission" date="2017-08" db="EMBL/GenBank/DDBJ databases">
        <authorList>
            <person name="Varghese N."/>
            <person name="Submissions S."/>
        </authorList>
    </citation>
    <scope>NUCLEOTIDE SEQUENCE [LARGE SCALE GENOMIC DNA]</scope>
    <source>
        <strain evidence="3">JA234</strain>
    </source>
</reference>
<feature type="domain" description="PLD phosphodiesterase" evidence="1">
    <location>
        <begin position="127"/>
        <end position="154"/>
    </location>
</feature>
<dbReference type="AlphaFoldDB" id="A0A285CJE0"/>
<evidence type="ECO:0000259" key="1">
    <source>
        <dbReference type="PROSITE" id="PS50035"/>
    </source>
</evidence>
<dbReference type="Pfam" id="PF00614">
    <property type="entry name" value="PLDc"/>
    <property type="match status" value="1"/>
</dbReference>
<dbReference type="EMBL" id="OAOQ01000001">
    <property type="protein sequence ID" value="SNX67714.1"/>
    <property type="molecule type" value="Genomic_DNA"/>
</dbReference>
<organism evidence="2 3">
    <name type="scientific">Cereibacter ovatus</name>
    <dbReference type="NCBI Taxonomy" id="439529"/>
    <lineage>
        <taxon>Bacteria</taxon>
        <taxon>Pseudomonadati</taxon>
        <taxon>Pseudomonadota</taxon>
        <taxon>Alphaproteobacteria</taxon>
        <taxon>Rhodobacterales</taxon>
        <taxon>Paracoccaceae</taxon>
        <taxon>Cereibacter</taxon>
    </lineage>
</organism>
<evidence type="ECO:0000313" key="3">
    <source>
        <dbReference type="Proteomes" id="UP000219467"/>
    </source>
</evidence>
<accession>A0A285CJE0</accession>
<dbReference type="RefSeq" id="WP_235840906.1">
    <property type="nucleotide sequence ID" value="NZ_OAOQ01000001.1"/>
</dbReference>